<dbReference type="GO" id="GO:0005737">
    <property type="term" value="C:cytoplasm"/>
    <property type="evidence" value="ECO:0007669"/>
    <property type="project" value="TreeGrafter"/>
</dbReference>
<dbReference type="SUPFAM" id="SSF54495">
    <property type="entry name" value="UBC-like"/>
    <property type="match status" value="1"/>
</dbReference>
<keyword evidence="4" id="KW-1185">Reference proteome</keyword>
<dbReference type="Proteomes" id="UP001311232">
    <property type="component" value="Unassembled WGS sequence"/>
</dbReference>
<dbReference type="Gene3D" id="3.10.110.10">
    <property type="entry name" value="Ubiquitin Conjugating Enzyme"/>
    <property type="match status" value="1"/>
</dbReference>
<name>A0AAV9QWZ7_9TELE</name>
<evidence type="ECO:0000313" key="4">
    <source>
        <dbReference type="Proteomes" id="UP001311232"/>
    </source>
</evidence>
<dbReference type="GO" id="GO:0006446">
    <property type="term" value="P:regulation of translational initiation"/>
    <property type="evidence" value="ECO:0007669"/>
    <property type="project" value="TreeGrafter"/>
</dbReference>
<feature type="region of interest" description="Disordered" evidence="1">
    <location>
        <begin position="143"/>
        <end position="162"/>
    </location>
</feature>
<proteinExistence type="predicted"/>
<dbReference type="InterPro" id="IPR006575">
    <property type="entry name" value="RWD_dom"/>
</dbReference>
<sequence length="203" mass="22529">MNTDLEEQEDELLALKSIYDSKEFIRDETKSAGEIRVSVELPADFNVVLNYGETIGQYDVSFLPPLLLTFELPADYPSSSPPYFTLTCSWLSHAQIASLSDQLTDLYQATGGAVVLFSWIQFLREDALKHLDIHTLLELPSDQSKTPQVNQDKQDSGLSVVDNDEPSYHVSSDLLVPSRAGLHCHTDPCTGERSSPAKIRRGG</sequence>
<dbReference type="PROSITE" id="PS50908">
    <property type="entry name" value="RWD"/>
    <property type="match status" value="1"/>
</dbReference>
<comment type="caution">
    <text evidence="3">The sequence shown here is derived from an EMBL/GenBank/DDBJ whole genome shotgun (WGS) entry which is preliminary data.</text>
</comment>
<dbReference type="CDD" id="cd23820">
    <property type="entry name" value="RWD_RNF14"/>
    <property type="match status" value="1"/>
</dbReference>
<dbReference type="InterPro" id="IPR023582">
    <property type="entry name" value="Impact"/>
</dbReference>
<dbReference type="PANTHER" id="PTHR16301:SF20">
    <property type="entry name" value="IMPACT FAMILY MEMBER YIGZ"/>
    <property type="match status" value="1"/>
</dbReference>
<reference evidence="3 4" key="1">
    <citation type="submission" date="2021-06" db="EMBL/GenBank/DDBJ databases">
        <authorList>
            <person name="Palmer J.M."/>
        </authorList>
    </citation>
    <scope>NUCLEOTIDE SEQUENCE [LARGE SCALE GENOMIC DNA]</scope>
    <source>
        <strain evidence="3 4">MEX-2019</strain>
        <tissue evidence="3">Muscle</tissue>
    </source>
</reference>
<dbReference type="AlphaFoldDB" id="A0AAV9QWZ7"/>
<dbReference type="Pfam" id="PF05773">
    <property type="entry name" value="RWD"/>
    <property type="match status" value="1"/>
</dbReference>
<evidence type="ECO:0000259" key="2">
    <source>
        <dbReference type="PROSITE" id="PS50908"/>
    </source>
</evidence>
<dbReference type="SMART" id="SM00591">
    <property type="entry name" value="RWD"/>
    <property type="match status" value="1"/>
</dbReference>
<dbReference type="EMBL" id="JAHHUM010002685">
    <property type="protein sequence ID" value="KAK5601398.1"/>
    <property type="molecule type" value="Genomic_DNA"/>
</dbReference>
<evidence type="ECO:0000313" key="3">
    <source>
        <dbReference type="EMBL" id="KAK5601398.1"/>
    </source>
</evidence>
<dbReference type="PANTHER" id="PTHR16301">
    <property type="entry name" value="IMPACT-RELATED"/>
    <property type="match status" value="1"/>
</dbReference>
<evidence type="ECO:0000256" key="1">
    <source>
        <dbReference type="SAM" id="MobiDB-lite"/>
    </source>
</evidence>
<gene>
    <name evidence="3" type="ORF">CRENBAI_000335</name>
</gene>
<dbReference type="InterPro" id="IPR016135">
    <property type="entry name" value="UBQ-conjugating_enzyme/RWD"/>
</dbReference>
<organism evidence="3 4">
    <name type="scientific">Crenichthys baileyi</name>
    <name type="common">White River springfish</name>
    <dbReference type="NCBI Taxonomy" id="28760"/>
    <lineage>
        <taxon>Eukaryota</taxon>
        <taxon>Metazoa</taxon>
        <taxon>Chordata</taxon>
        <taxon>Craniata</taxon>
        <taxon>Vertebrata</taxon>
        <taxon>Euteleostomi</taxon>
        <taxon>Actinopterygii</taxon>
        <taxon>Neopterygii</taxon>
        <taxon>Teleostei</taxon>
        <taxon>Neoteleostei</taxon>
        <taxon>Acanthomorphata</taxon>
        <taxon>Ovalentaria</taxon>
        <taxon>Atherinomorphae</taxon>
        <taxon>Cyprinodontiformes</taxon>
        <taxon>Goodeidae</taxon>
        <taxon>Crenichthys</taxon>
    </lineage>
</organism>
<feature type="domain" description="RWD" evidence="2">
    <location>
        <begin position="10"/>
        <end position="130"/>
    </location>
</feature>
<accession>A0AAV9QWZ7</accession>
<protein>
    <recommendedName>
        <fullName evidence="2">RWD domain-containing protein</fullName>
    </recommendedName>
</protein>